<organism evidence="2 3">
    <name type="scientific">Corchorus capsularis</name>
    <name type="common">Jute</name>
    <dbReference type="NCBI Taxonomy" id="210143"/>
    <lineage>
        <taxon>Eukaryota</taxon>
        <taxon>Viridiplantae</taxon>
        <taxon>Streptophyta</taxon>
        <taxon>Embryophyta</taxon>
        <taxon>Tracheophyta</taxon>
        <taxon>Spermatophyta</taxon>
        <taxon>Magnoliopsida</taxon>
        <taxon>eudicotyledons</taxon>
        <taxon>Gunneridae</taxon>
        <taxon>Pentapetalae</taxon>
        <taxon>rosids</taxon>
        <taxon>malvids</taxon>
        <taxon>Malvales</taxon>
        <taxon>Malvaceae</taxon>
        <taxon>Grewioideae</taxon>
        <taxon>Apeibeae</taxon>
        <taxon>Corchorus</taxon>
    </lineage>
</organism>
<evidence type="ECO:0000256" key="1">
    <source>
        <dbReference type="SAM" id="MobiDB-lite"/>
    </source>
</evidence>
<accession>A0A1R3GTC6</accession>
<comment type="caution">
    <text evidence="2">The sequence shown here is derived from an EMBL/GenBank/DDBJ whole genome shotgun (WGS) entry which is preliminary data.</text>
</comment>
<name>A0A1R3GTC6_COCAP</name>
<dbReference type="EMBL" id="AWWV01013482">
    <property type="protein sequence ID" value="OMO61378.1"/>
    <property type="molecule type" value="Genomic_DNA"/>
</dbReference>
<proteinExistence type="predicted"/>
<evidence type="ECO:0000313" key="3">
    <source>
        <dbReference type="Proteomes" id="UP000188268"/>
    </source>
</evidence>
<sequence>MARSSRLQGCAKVEQQHIASTNSFRE</sequence>
<feature type="compositionally biased region" description="Polar residues" evidence="1">
    <location>
        <begin position="17"/>
        <end position="26"/>
    </location>
</feature>
<evidence type="ECO:0000313" key="2">
    <source>
        <dbReference type="EMBL" id="OMO61378.1"/>
    </source>
</evidence>
<reference evidence="2 3" key="1">
    <citation type="submission" date="2013-09" db="EMBL/GenBank/DDBJ databases">
        <title>Corchorus capsularis genome sequencing.</title>
        <authorList>
            <person name="Alam M."/>
            <person name="Haque M.S."/>
            <person name="Islam M.S."/>
            <person name="Emdad E.M."/>
            <person name="Islam M.M."/>
            <person name="Ahmed B."/>
            <person name="Halim A."/>
            <person name="Hossen Q.M.M."/>
            <person name="Hossain M.Z."/>
            <person name="Ahmed R."/>
            <person name="Khan M.M."/>
            <person name="Islam R."/>
            <person name="Rashid M.M."/>
            <person name="Khan S.A."/>
            <person name="Rahman M.S."/>
            <person name="Alam M."/>
        </authorList>
    </citation>
    <scope>NUCLEOTIDE SEQUENCE [LARGE SCALE GENOMIC DNA]</scope>
    <source>
        <strain evidence="3">cv. CVL-1</strain>
        <tissue evidence="2">Whole seedling</tissue>
    </source>
</reference>
<feature type="region of interest" description="Disordered" evidence="1">
    <location>
        <begin position="1"/>
        <end position="26"/>
    </location>
</feature>
<dbReference type="Proteomes" id="UP000188268">
    <property type="component" value="Unassembled WGS sequence"/>
</dbReference>
<gene>
    <name evidence="2" type="ORF">CCACVL1_23568</name>
</gene>
<protein>
    <submittedName>
        <fullName evidence="2">Uncharacterized protein</fullName>
    </submittedName>
</protein>
<dbReference type="AlphaFoldDB" id="A0A1R3GTC6"/>
<keyword evidence="3" id="KW-1185">Reference proteome</keyword>
<dbReference type="Gramene" id="OMO61378">
    <property type="protein sequence ID" value="OMO61378"/>
    <property type="gene ID" value="CCACVL1_23568"/>
</dbReference>